<evidence type="ECO:0000259" key="2">
    <source>
        <dbReference type="Pfam" id="PF24871"/>
    </source>
</evidence>
<protein>
    <recommendedName>
        <fullName evidence="2">Piezo TM1-24 domain-containing protein</fullName>
    </recommendedName>
</protein>
<feature type="transmembrane region" description="Helical" evidence="1">
    <location>
        <begin position="30"/>
        <end position="47"/>
    </location>
</feature>
<keyword evidence="4" id="KW-1185">Reference proteome</keyword>
<feature type="domain" description="Piezo TM1-24" evidence="2">
    <location>
        <begin position="26"/>
        <end position="232"/>
    </location>
</feature>
<comment type="caution">
    <text evidence="3">The sequence shown here is derived from an EMBL/GenBank/DDBJ whole genome shotgun (WGS) entry which is preliminary data.</text>
</comment>
<keyword evidence="1" id="KW-1133">Transmembrane helix</keyword>
<dbReference type="Pfam" id="PF24871">
    <property type="entry name" value="Piezo_TM1-24"/>
    <property type="match status" value="1"/>
</dbReference>
<dbReference type="Proteomes" id="UP001152622">
    <property type="component" value="Chromosome 2"/>
</dbReference>
<name>A0A9Q1J7Z8_SYNKA</name>
<proteinExistence type="predicted"/>
<keyword evidence="1" id="KW-0812">Transmembrane</keyword>
<accession>A0A9Q1J7Z8</accession>
<sequence>MASEVVCGLIFRLVLPVCLAAACLFRYNGLSFIYLIYLLLIPLFAEPTRTTMQGHTGRLLKSLCFTSLTFLLLHIVYQITIISLLVGNSIEPDFNCTAWEKSIRQLGFESVIGADAGNGIRVFIPDIGMFVAGLVTWLLCRSLAEKPPAEETAQFNFETGDQEENEEEGELEVEDDMLFEEDSEAGDNCIKEIIGDLITTAGKVVVTILLGLTGIMLPSLTSAVYFFVFLACAPGGLSAGRSTP</sequence>
<dbReference type="InterPro" id="IPR056769">
    <property type="entry name" value="Piezo_TM1-24"/>
</dbReference>
<dbReference type="GO" id="GO:0016020">
    <property type="term" value="C:membrane"/>
    <property type="evidence" value="ECO:0007669"/>
    <property type="project" value="InterPro"/>
</dbReference>
<dbReference type="AlphaFoldDB" id="A0A9Q1J7Z8"/>
<feature type="transmembrane region" description="Helical" evidence="1">
    <location>
        <begin position="59"/>
        <end position="85"/>
    </location>
</feature>
<dbReference type="InterPro" id="IPR027272">
    <property type="entry name" value="Piezo"/>
</dbReference>
<dbReference type="GO" id="GO:0008381">
    <property type="term" value="F:mechanosensitive monoatomic ion channel activity"/>
    <property type="evidence" value="ECO:0007669"/>
    <property type="project" value="InterPro"/>
</dbReference>
<dbReference type="OrthoDB" id="8950499at2759"/>
<evidence type="ECO:0000256" key="1">
    <source>
        <dbReference type="SAM" id="Phobius"/>
    </source>
</evidence>
<dbReference type="PANTHER" id="PTHR47049:SF6">
    <property type="entry name" value="PIEZO-TYPE MECHANOSENSITIVE ION CHANNEL COMPONENT"/>
    <property type="match status" value="1"/>
</dbReference>
<evidence type="ECO:0000313" key="3">
    <source>
        <dbReference type="EMBL" id="KAJ8374939.1"/>
    </source>
</evidence>
<reference evidence="3" key="1">
    <citation type="journal article" date="2023" name="Science">
        <title>Genome structures resolve the early diversification of teleost fishes.</title>
        <authorList>
            <person name="Parey E."/>
            <person name="Louis A."/>
            <person name="Montfort J."/>
            <person name="Bouchez O."/>
            <person name="Roques C."/>
            <person name="Iampietro C."/>
            <person name="Lluch J."/>
            <person name="Castinel A."/>
            <person name="Donnadieu C."/>
            <person name="Desvignes T."/>
            <person name="Floi Bucao C."/>
            <person name="Jouanno E."/>
            <person name="Wen M."/>
            <person name="Mejri S."/>
            <person name="Dirks R."/>
            <person name="Jansen H."/>
            <person name="Henkel C."/>
            <person name="Chen W.J."/>
            <person name="Zahm M."/>
            <person name="Cabau C."/>
            <person name="Klopp C."/>
            <person name="Thompson A.W."/>
            <person name="Robinson-Rechavi M."/>
            <person name="Braasch I."/>
            <person name="Lecointre G."/>
            <person name="Bobe J."/>
            <person name="Postlethwait J.H."/>
            <person name="Berthelot C."/>
            <person name="Roest Crollius H."/>
            <person name="Guiguen Y."/>
        </authorList>
    </citation>
    <scope>NUCLEOTIDE SEQUENCE</scope>
    <source>
        <strain evidence="3">WJC10195</strain>
    </source>
</reference>
<dbReference type="EMBL" id="JAINUF010000002">
    <property type="protein sequence ID" value="KAJ8374939.1"/>
    <property type="molecule type" value="Genomic_DNA"/>
</dbReference>
<evidence type="ECO:0000313" key="4">
    <source>
        <dbReference type="Proteomes" id="UP001152622"/>
    </source>
</evidence>
<dbReference type="PANTHER" id="PTHR47049">
    <property type="entry name" value="PIEZO-TYPE MECHANOSENSITIVE ION CHANNEL HOMOLOG"/>
    <property type="match status" value="1"/>
</dbReference>
<keyword evidence="1" id="KW-0472">Membrane</keyword>
<organism evidence="3 4">
    <name type="scientific">Synaphobranchus kaupii</name>
    <name type="common">Kaup's arrowtooth eel</name>
    <dbReference type="NCBI Taxonomy" id="118154"/>
    <lineage>
        <taxon>Eukaryota</taxon>
        <taxon>Metazoa</taxon>
        <taxon>Chordata</taxon>
        <taxon>Craniata</taxon>
        <taxon>Vertebrata</taxon>
        <taxon>Euteleostomi</taxon>
        <taxon>Actinopterygii</taxon>
        <taxon>Neopterygii</taxon>
        <taxon>Teleostei</taxon>
        <taxon>Anguilliformes</taxon>
        <taxon>Synaphobranchidae</taxon>
        <taxon>Synaphobranchus</taxon>
    </lineage>
</organism>
<gene>
    <name evidence="3" type="ORF">SKAU_G00055190</name>
</gene>